<organism evidence="1 2">
    <name type="scientific">Scortum barcoo</name>
    <name type="common">barcoo grunter</name>
    <dbReference type="NCBI Taxonomy" id="214431"/>
    <lineage>
        <taxon>Eukaryota</taxon>
        <taxon>Metazoa</taxon>
        <taxon>Chordata</taxon>
        <taxon>Craniata</taxon>
        <taxon>Vertebrata</taxon>
        <taxon>Euteleostomi</taxon>
        <taxon>Actinopterygii</taxon>
        <taxon>Neopterygii</taxon>
        <taxon>Teleostei</taxon>
        <taxon>Neoteleostei</taxon>
        <taxon>Acanthomorphata</taxon>
        <taxon>Eupercaria</taxon>
        <taxon>Centrarchiformes</taxon>
        <taxon>Terapontoidei</taxon>
        <taxon>Terapontidae</taxon>
        <taxon>Scortum</taxon>
    </lineage>
</organism>
<comment type="caution">
    <text evidence="1">The sequence shown here is derived from an EMBL/GenBank/DDBJ whole genome shotgun (WGS) entry which is preliminary data.</text>
</comment>
<evidence type="ECO:0000313" key="1">
    <source>
        <dbReference type="EMBL" id="KAI3369108.1"/>
    </source>
</evidence>
<name>A0ACB8WMQ2_9TELE</name>
<reference evidence="1" key="1">
    <citation type="submission" date="2022-04" db="EMBL/GenBank/DDBJ databases">
        <title>Jade perch genome.</title>
        <authorList>
            <person name="Chao B."/>
        </authorList>
    </citation>
    <scope>NUCLEOTIDE SEQUENCE</scope>
    <source>
        <strain evidence="1">CB-2022</strain>
    </source>
</reference>
<proteinExistence type="predicted"/>
<protein>
    <submittedName>
        <fullName evidence="1">Uncharacterized protein</fullName>
    </submittedName>
</protein>
<sequence length="150" mass="16384">MPLLLSVSLSLSPGSPDHIACIMAHKHPSGANTIPRLVVKIVGSKQVKQFIEEPQDRDRGGSLKKEESPPGEAGDEDLKKPAENQDVTASRRMQDRVDSAVWAEINKVPDRLCVTAPSGDRSRSYVHPKTRHSSDGRAAEVLKTTEEVLL</sequence>
<accession>A0ACB8WMQ2</accession>
<keyword evidence="2" id="KW-1185">Reference proteome</keyword>
<dbReference type="Proteomes" id="UP000831701">
    <property type="component" value="Chromosome 8"/>
</dbReference>
<gene>
    <name evidence="1" type="ORF">L3Q82_026074</name>
</gene>
<dbReference type="EMBL" id="CM041538">
    <property type="protein sequence ID" value="KAI3369108.1"/>
    <property type="molecule type" value="Genomic_DNA"/>
</dbReference>
<evidence type="ECO:0000313" key="2">
    <source>
        <dbReference type="Proteomes" id="UP000831701"/>
    </source>
</evidence>